<dbReference type="EMBL" id="VAUV01000031">
    <property type="protein sequence ID" value="TLD68197.1"/>
    <property type="molecule type" value="Genomic_DNA"/>
</dbReference>
<feature type="signal peptide" evidence="2">
    <location>
        <begin position="1"/>
        <end position="19"/>
    </location>
</feature>
<proteinExistence type="predicted"/>
<evidence type="ECO:0000256" key="2">
    <source>
        <dbReference type="SAM" id="SignalP"/>
    </source>
</evidence>
<gene>
    <name evidence="4" type="ORF">FEM03_23865</name>
</gene>
<name>A0A5R8K748_9BACT</name>
<keyword evidence="5" id="KW-1185">Reference proteome</keyword>
<accession>A0A5R8K748</accession>
<dbReference type="InterPro" id="IPR008391">
    <property type="entry name" value="AXE1_dom"/>
</dbReference>
<evidence type="ECO:0000313" key="4">
    <source>
        <dbReference type="EMBL" id="TLD68197.1"/>
    </source>
</evidence>
<evidence type="ECO:0000256" key="1">
    <source>
        <dbReference type="PIRSR" id="PIRSR639069-1"/>
    </source>
</evidence>
<sequence>MRLSAFIFLFAIGILNLNAETTTTAPAVTLKATTDRPDSIYKTGEPATFTISSSPAIDGPVTCILSKDGIQAQPPQTLNLQKGKATLTGTLDEPGFLQLRVTSPHAKSHTLAAAALDPHLIKPSMPVPDDFDTFWQNQKDALAKIPLKSTLTPVPATSSAPFKNIDAFDVQVDCLGAPVSGYFGKPKNAKSKSLPAILFVHGAGVRSANLGTVHWATNEGGMLTLDINAHGIPNGQPEEYYEQLSKNELLNYRAEGRADREKNYFTGMFLRVIRAIDFLTAQPEWDGKTLIVYGTSQGGYQAFAAAGLDSRVSFFCAGVPAGCDHSGSQADRVNGWPKMVPNDPATGKPDPLALQTSRYLDAVNFAQRAHGKGAAITVGFIDVTCPPTSVYAAYNALTIPKTLNTEPLAGHTNTPAALKFMQDAALQHVRDMKRISP</sequence>
<dbReference type="OrthoDB" id="9770528at2"/>
<feature type="domain" description="Acetyl xylan esterase" evidence="3">
    <location>
        <begin position="122"/>
        <end position="416"/>
    </location>
</feature>
<organism evidence="4 5">
    <name type="scientific">Phragmitibacter flavus</name>
    <dbReference type="NCBI Taxonomy" id="2576071"/>
    <lineage>
        <taxon>Bacteria</taxon>
        <taxon>Pseudomonadati</taxon>
        <taxon>Verrucomicrobiota</taxon>
        <taxon>Verrucomicrobiia</taxon>
        <taxon>Verrucomicrobiales</taxon>
        <taxon>Verrucomicrobiaceae</taxon>
        <taxon>Phragmitibacter</taxon>
    </lineage>
</organism>
<dbReference type="RefSeq" id="WP_138088902.1">
    <property type="nucleotide sequence ID" value="NZ_VAUV01000031.1"/>
</dbReference>
<dbReference type="InterPro" id="IPR039069">
    <property type="entry name" value="CE7"/>
</dbReference>
<evidence type="ECO:0000259" key="3">
    <source>
        <dbReference type="Pfam" id="PF05448"/>
    </source>
</evidence>
<dbReference type="GO" id="GO:0052689">
    <property type="term" value="F:carboxylic ester hydrolase activity"/>
    <property type="evidence" value="ECO:0007669"/>
    <property type="project" value="TreeGrafter"/>
</dbReference>
<dbReference type="PANTHER" id="PTHR40111:SF1">
    <property type="entry name" value="CEPHALOSPORIN-C DEACETYLASE"/>
    <property type="match status" value="1"/>
</dbReference>
<dbReference type="AlphaFoldDB" id="A0A5R8K748"/>
<comment type="caution">
    <text evidence="4">The sequence shown here is derived from an EMBL/GenBank/DDBJ whole genome shotgun (WGS) entry which is preliminary data.</text>
</comment>
<reference evidence="4 5" key="1">
    <citation type="submission" date="2019-05" db="EMBL/GenBank/DDBJ databases">
        <title>Verrucobacter flavum gen. nov., sp. nov. a new member of the family Verrucomicrobiaceae.</title>
        <authorList>
            <person name="Szuroczki S."/>
            <person name="Abbaszade G."/>
            <person name="Szabo A."/>
            <person name="Felfoldi T."/>
            <person name="Schumann P."/>
            <person name="Boka K."/>
            <person name="Keki Z."/>
            <person name="Toumi M."/>
            <person name="Toth E."/>
        </authorList>
    </citation>
    <scope>NUCLEOTIDE SEQUENCE [LARGE SCALE GENOMIC DNA]</scope>
    <source>
        <strain evidence="4 5">MG-N-17</strain>
    </source>
</reference>
<dbReference type="InterPro" id="IPR029058">
    <property type="entry name" value="AB_hydrolase_fold"/>
</dbReference>
<dbReference type="GO" id="GO:0005976">
    <property type="term" value="P:polysaccharide metabolic process"/>
    <property type="evidence" value="ECO:0007669"/>
    <property type="project" value="TreeGrafter"/>
</dbReference>
<feature type="active site" description="Charge relay system" evidence="1">
    <location>
        <position position="411"/>
    </location>
</feature>
<dbReference type="Gene3D" id="3.40.50.1820">
    <property type="entry name" value="alpha/beta hydrolase"/>
    <property type="match status" value="1"/>
</dbReference>
<dbReference type="Pfam" id="PF05448">
    <property type="entry name" value="AXE1"/>
    <property type="match status" value="1"/>
</dbReference>
<dbReference type="SUPFAM" id="SSF53474">
    <property type="entry name" value="alpha/beta-Hydrolases"/>
    <property type="match status" value="1"/>
</dbReference>
<dbReference type="PANTHER" id="PTHR40111">
    <property type="entry name" value="CEPHALOSPORIN-C DEACETYLASE"/>
    <property type="match status" value="1"/>
</dbReference>
<protein>
    <submittedName>
        <fullName evidence="4">Acetylxylan esterase</fullName>
    </submittedName>
</protein>
<evidence type="ECO:0000313" key="5">
    <source>
        <dbReference type="Proteomes" id="UP000306196"/>
    </source>
</evidence>
<feature type="active site" description="Charge relay system" evidence="1">
    <location>
        <position position="382"/>
    </location>
</feature>
<keyword evidence="2" id="KW-0732">Signal</keyword>
<dbReference type="Proteomes" id="UP000306196">
    <property type="component" value="Unassembled WGS sequence"/>
</dbReference>
<feature type="active site" description="Nucleophile" evidence="1">
    <location>
        <position position="296"/>
    </location>
</feature>
<feature type="chain" id="PRO_5024464658" evidence="2">
    <location>
        <begin position="20"/>
        <end position="437"/>
    </location>
</feature>